<dbReference type="InterPro" id="IPR015424">
    <property type="entry name" value="PyrdxlP-dep_Trfase"/>
</dbReference>
<dbReference type="SUPFAM" id="SSF53383">
    <property type="entry name" value="PLP-dependent transferases"/>
    <property type="match status" value="1"/>
</dbReference>
<protein>
    <submittedName>
        <fullName evidence="5">L-threonine aldolase</fullName>
        <ecNumber evidence="5">4.1.2.5</ecNumber>
    </submittedName>
</protein>
<keyword evidence="5" id="KW-0456">Lyase</keyword>
<comment type="caution">
    <text evidence="5">The sequence shown here is derived from an EMBL/GenBank/DDBJ whole genome shotgun (WGS) entry which is preliminary data.</text>
</comment>
<evidence type="ECO:0000313" key="6">
    <source>
        <dbReference type="Proteomes" id="UP000013015"/>
    </source>
</evidence>
<dbReference type="OrthoDB" id="9774495at2"/>
<keyword evidence="6" id="KW-1185">Reference proteome</keyword>
<dbReference type="InterPro" id="IPR015422">
    <property type="entry name" value="PyrdxlP-dep_Trfase_small"/>
</dbReference>
<evidence type="ECO:0000313" key="5">
    <source>
        <dbReference type="EMBL" id="ENO17642.1"/>
    </source>
</evidence>
<dbReference type="Proteomes" id="UP000013015">
    <property type="component" value="Unassembled WGS sequence"/>
</dbReference>
<dbReference type="InterPro" id="IPR015421">
    <property type="entry name" value="PyrdxlP-dep_Trfase_major"/>
</dbReference>
<reference evidence="5 6" key="1">
    <citation type="submission" date="2013-03" db="EMBL/GenBank/DDBJ databases">
        <title>Reference genome for the Human Microbiome Project.</title>
        <authorList>
            <person name="Aqrawi P."/>
            <person name="Ayvaz T."/>
            <person name="Bess C."/>
            <person name="Blankenburg K."/>
            <person name="Coyle M."/>
            <person name="Deng J."/>
            <person name="Forbes L."/>
            <person name="Fowler G."/>
            <person name="Francisco L."/>
            <person name="Fu Q."/>
            <person name="Gibbs R."/>
            <person name="Gross S."/>
            <person name="Gubbala S."/>
            <person name="Hale W."/>
            <person name="Hemphill L."/>
            <person name="Highlander S."/>
            <person name="Hirani K."/>
            <person name="Jackson L."/>
            <person name="Jakkamsetti A."/>
            <person name="Javaid M."/>
            <person name="Jayaseelan J.C."/>
            <person name="Jiang H."/>
            <person name="Joshi V."/>
            <person name="Korchina V."/>
            <person name="Kovar C."/>
            <person name="Lara F."/>
            <person name="Lee S."/>
            <person name="Liu Y."/>
            <person name="Mata R."/>
            <person name="Mathew T."/>
            <person name="Munidasa M."/>
            <person name="Muzny D."/>
            <person name="Nazareth L."/>
            <person name="Ngo R."/>
            <person name="Nguyen L."/>
            <person name="Nguyen N."/>
            <person name="Okwuonu G."/>
            <person name="Ongeri F."/>
            <person name="Palculict T."/>
            <person name="Patil S."/>
            <person name="Petrosino J."/>
            <person name="Pham C."/>
            <person name="Pham P."/>
            <person name="Pu L.-L."/>
            <person name="Qin X."/>
            <person name="Qu J."/>
            <person name="Reid J."/>
            <person name="Ross M."/>
            <person name="Ruth R."/>
            <person name="Saada N."/>
            <person name="San Lucas F."/>
            <person name="Santibanez J."/>
            <person name="Shang Y."/>
            <person name="Simmons D."/>
            <person name="Song X.-Z."/>
            <person name="Tang L.-Y."/>
            <person name="Thornton R."/>
            <person name="Warren J."/>
            <person name="Weissenberger G."/>
            <person name="Wilczek-Boney K."/>
            <person name="Worley K."/>
            <person name="Youmans B."/>
            <person name="Zhang J."/>
            <person name="Zhang L."/>
            <person name="Zhao Z."/>
            <person name="Zhou C."/>
            <person name="Zhu D."/>
            <person name="Zhu Y."/>
        </authorList>
    </citation>
    <scope>NUCLEOTIDE SEQUENCE [LARGE SCALE GENOMIC DNA]</scope>
    <source>
        <strain evidence="5 6">F0333</strain>
    </source>
</reference>
<dbReference type="HOGENOM" id="CLU_049619_1_0_11"/>
<feature type="domain" description="Aromatic amino acid beta-eliminating lyase/threonine aldolase" evidence="4">
    <location>
        <begin position="33"/>
        <end position="293"/>
    </location>
</feature>
<dbReference type="RefSeq" id="WP_005964053.1">
    <property type="nucleotide sequence ID" value="NZ_CP040505.1"/>
</dbReference>
<dbReference type="EC" id="4.1.2.5" evidence="5"/>
<dbReference type="InterPro" id="IPR001597">
    <property type="entry name" value="ArAA_b-elim_lyase/Thr_aldolase"/>
</dbReference>
<dbReference type="PANTHER" id="PTHR48097">
    <property type="entry name" value="L-THREONINE ALDOLASE-RELATED"/>
    <property type="match status" value="1"/>
</dbReference>
<dbReference type="EMBL" id="AQHZ01000024">
    <property type="protein sequence ID" value="ENO17642.1"/>
    <property type="molecule type" value="Genomic_DNA"/>
</dbReference>
<accession>N6X2H4</accession>
<dbReference type="Gene3D" id="3.90.1150.10">
    <property type="entry name" value="Aspartate Aminotransferase, domain 1"/>
    <property type="match status" value="1"/>
</dbReference>
<name>N6X2H4_9ACTO</name>
<gene>
    <name evidence="5" type="primary">ltaE</name>
    <name evidence="5" type="ORF">HMPREF9004_1552</name>
</gene>
<evidence type="ECO:0000256" key="1">
    <source>
        <dbReference type="ARBA" id="ARBA00001933"/>
    </source>
</evidence>
<evidence type="ECO:0000259" key="4">
    <source>
        <dbReference type="Pfam" id="PF01212"/>
    </source>
</evidence>
<dbReference type="Gene3D" id="3.40.640.10">
    <property type="entry name" value="Type I PLP-dependent aspartate aminotransferase-like (Major domain)"/>
    <property type="match status" value="1"/>
</dbReference>
<keyword evidence="3" id="KW-0663">Pyridoxal phosphate</keyword>
<organism evidence="5 6">
    <name type="scientific">Schaalia cardiffensis F0333</name>
    <dbReference type="NCBI Taxonomy" id="888050"/>
    <lineage>
        <taxon>Bacteria</taxon>
        <taxon>Bacillati</taxon>
        <taxon>Actinomycetota</taxon>
        <taxon>Actinomycetes</taxon>
        <taxon>Actinomycetales</taxon>
        <taxon>Actinomycetaceae</taxon>
        <taxon>Schaalia</taxon>
    </lineage>
</organism>
<proteinExistence type="inferred from homology"/>
<dbReference type="STRING" id="888050.HMPREF9004_1552"/>
<dbReference type="PANTHER" id="PTHR48097:SF5">
    <property type="entry name" value="LOW SPECIFICITY L-THREONINE ALDOLASE"/>
    <property type="match status" value="1"/>
</dbReference>
<dbReference type="GO" id="GO:0006520">
    <property type="term" value="P:amino acid metabolic process"/>
    <property type="evidence" value="ECO:0007669"/>
    <property type="project" value="InterPro"/>
</dbReference>
<comment type="cofactor">
    <cofactor evidence="1">
        <name>pyridoxal 5'-phosphate</name>
        <dbReference type="ChEBI" id="CHEBI:597326"/>
    </cofactor>
</comment>
<dbReference type="PATRIC" id="fig|888050.3.peg.1487"/>
<sequence>MTRRPVFTNDYSVTAHPAVLAEITSLNTRTFAGYGMDELCSQAESWILELCGTPSGCVRFIVGGTQVNDIAIDSFLRPWQSVLCATTGHIATHEAGAIENSGHSIQLLASHDGLLDPSEVEDFILQWRDGGMREHLAEPGLVCISQPTELGTLYSLERLEALSEVCHAHGLVLYIDGARMGYGLGATTNDVTLKDIARLSDAFTIGGTKCGALGAEALVLPRHEECEHLRPLMKIHGGLLAKGWLLGAQFLALLRRGDYFTVTREATLRAQRIRRAFEEAGFEMLVDSPTNQIFPIVPLDVWEDLSSRFELLEWERLSPDRVCARVVVSWSTTKEDEAAILEWIAKVSK</sequence>
<evidence type="ECO:0000256" key="3">
    <source>
        <dbReference type="ARBA" id="ARBA00022898"/>
    </source>
</evidence>
<dbReference type="Pfam" id="PF01212">
    <property type="entry name" value="Beta_elim_lyase"/>
    <property type="match status" value="1"/>
</dbReference>
<comment type="similarity">
    <text evidence="2">Belongs to the threonine aldolase family.</text>
</comment>
<dbReference type="AlphaFoldDB" id="N6X2H4"/>
<evidence type="ECO:0000256" key="2">
    <source>
        <dbReference type="ARBA" id="ARBA00006966"/>
    </source>
</evidence>
<dbReference type="GO" id="GO:0004793">
    <property type="term" value="F:threonine aldolase activity"/>
    <property type="evidence" value="ECO:0007669"/>
    <property type="project" value="UniProtKB-EC"/>
</dbReference>
<dbReference type="eggNOG" id="COG2008">
    <property type="taxonomic scope" value="Bacteria"/>
</dbReference>